<dbReference type="EMBL" id="JAVIZA010000001">
    <property type="protein sequence ID" value="MDR6168430.1"/>
    <property type="molecule type" value="Genomic_DNA"/>
</dbReference>
<evidence type="ECO:0000313" key="3">
    <source>
        <dbReference type="Proteomes" id="UP001260188"/>
    </source>
</evidence>
<protein>
    <submittedName>
        <fullName evidence="2">Uncharacterized membrane protein YhaH (DUF805 family)</fullName>
    </submittedName>
</protein>
<comment type="caution">
    <text evidence="2">The sequence shown here is derived from an EMBL/GenBank/DDBJ whole genome shotgun (WGS) entry which is preliminary data.</text>
</comment>
<keyword evidence="1" id="KW-1133">Transmembrane helix</keyword>
<name>A0ABU1I3H2_9MICO</name>
<keyword evidence="1" id="KW-0472">Membrane</keyword>
<reference evidence="2 3" key="1">
    <citation type="submission" date="2023-08" db="EMBL/GenBank/DDBJ databases">
        <title>Functional and genomic diversity of the sorghum phyllosphere microbiome.</title>
        <authorList>
            <person name="Shade A."/>
        </authorList>
    </citation>
    <scope>NUCLEOTIDE SEQUENCE [LARGE SCALE GENOMIC DNA]</scope>
    <source>
        <strain evidence="2 3">SORGH_AS_0919</strain>
    </source>
</reference>
<feature type="transmembrane region" description="Helical" evidence="1">
    <location>
        <begin position="120"/>
        <end position="138"/>
    </location>
</feature>
<gene>
    <name evidence="2" type="ORF">QE367_002634</name>
</gene>
<feature type="transmembrane region" description="Helical" evidence="1">
    <location>
        <begin position="90"/>
        <end position="114"/>
    </location>
</feature>
<evidence type="ECO:0000313" key="2">
    <source>
        <dbReference type="EMBL" id="MDR6168430.1"/>
    </source>
</evidence>
<accession>A0ABU1I3H2</accession>
<keyword evidence="1" id="KW-0812">Transmembrane</keyword>
<sequence>MTRSDCADVNAVSDEQVETLVARAKPRVESAMALPQFTPGMAEVNVFDVAGQRAVADCASDAVRDLGSEAVRRAKSGLVRDFGARNPERGWIGFAMFLSVVASVLAAAFASGIRSDPADVAIVATILAVVGALANAISLAASRLRPLNRFVLRMQLVTCVALAAAVALSFSHGLVWPATAQLVCLIVTVIVGLVIVAVRRRDAEATEEIDLCVERAYLSAIDEVEAGAREAQQRLNAELDPGAAAVILRVRTALFADLGKRNAALAAFDPSAPVGSALIAAKTDPDRWLPAALAKTRKRPAR</sequence>
<feature type="transmembrane region" description="Helical" evidence="1">
    <location>
        <begin position="176"/>
        <end position="198"/>
    </location>
</feature>
<evidence type="ECO:0000256" key="1">
    <source>
        <dbReference type="SAM" id="Phobius"/>
    </source>
</evidence>
<keyword evidence="3" id="KW-1185">Reference proteome</keyword>
<dbReference type="Proteomes" id="UP001260188">
    <property type="component" value="Unassembled WGS sequence"/>
</dbReference>
<organism evidence="2 3">
    <name type="scientific">Microbacterium paludicola</name>
    <dbReference type="NCBI Taxonomy" id="300019"/>
    <lineage>
        <taxon>Bacteria</taxon>
        <taxon>Bacillati</taxon>
        <taxon>Actinomycetota</taxon>
        <taxon>Actinomycetes</taxon>
        <taxon>Micrococcales</taxon>
        <taxon>Microbacteriaceae</taxon>
        <taxon>Microbacterium</taxon>
    </lineage>
</organism>
<proteinExistence type="predicted"/>
<feature type="transmembrane region" description="Helical" evidence="1">
    <location>
        <begin position="150"/>
        <end position="170"/>
    </location>
</feature>